<dbReference type="GO" id="GO:0004174">
    <property type="term" value="F:electron-transferring-flavoprotein dehydrogenase activity"/>
    <property type="evidence" value="ECO:0007669"/>
    <property type="project" value="TreeGrafter"/>
</dbReference>
<dbReference type="PANTHER" id="PTHR43735">
    <property type="entry name" value="APOPTOSIS-INDUCING FACTOR 1"/>
    <property type="match status" value="1"/>
</dbReference>
<dbReference type="Gene3D" id="3.50.50.100">
    <property type="match status" value="1"/>
</dbReference>
<dbReference type="Proteomes" id="UP001152607">
    <property type="component" value="Unassembled WGS sequence"/>
</dbReference>
<sequence length="457" mass="50074">MANIDRKTYMTMAISESSGTKQDSESQNPDKHNQSRLRKAANGVRLFTMVTGFFVSQSIRLLRLRIASIYHRSTYKPVDTPKNIVVIGASFAGVHVAKWLADAVPTGYRVILVEKNSHFNFLFAFPRYSVLPGYEKGAFIPYHGILGSATRRGSLLRVQAEASRVTANQVLLANGETITYEYLVVATGSRQDPPAKMVSLDREGACEELRSVQSSIAQARRLAVLGSGAVGVEIAADIKTYFPGKDVQLFTSRDVIMPSFGAKIQNHVAGILEKLGVVVRYNARPQALPDQKTIKFQDGSTEEYDVVLPCTGQTPNSAILSTLLPEAISKQTGRILVKPTFQLQLADDLASPNIFALGDVAEHGGPRMARAVYMQASIVRDNVLELIRGRRPSHRYLPQLWIEGAIQLTIGKDHSVSYVPGDDGNDMLFTGAGYPDDFNIAKGWKLIGAKYPGPEGY</sequence>
<proteinExistence type="predicted"/>
<dbReference type="InterPro" id="IPR036188">
    <property type="entry name" value="FAD/NAD-bd_sf"/>
</dbReference>
<reference evidence="3" key="1">
    <citation type="submission" date="2023-01" db="EMBL/GenBank/DDBJ databases">
        <authorList>
            <person name="Van Ghelder C."/>
            <person name="Rancurel C."/>
        </authorList>
    </citation>
    <scope>NUCLEOTIDE SEQUENCE</scope>
    <source>
        <strain evidence="3">CNCM I-4278</strain>
    </source>
</reference>
<evidence type="ECO:0000256" key="1">
    <source>
        <dbReference type="SAM" id="MobiDB-lite"/>
    </source>
</evidence>
<keyword evidence="4" id="KW-1185">Reference proteome</keyword>
<gene>
    <name evidence="3" type="ORF">PDIGIT_LOCUS7508</name>
</gene>
<evidence type="ECO:0000313" key="4">
    <source>
        <dbReference type="Proteomes" id="UP001152607"/>
    </source>
</evidence>
<feature type="domain" description="FAD/NAD(P)-binding" evidence="2">
    <location>
        <begin position="83"/>
        <end position="374"/>
    </location>
</feature>
<feature type="region of interest" description="Disordered" evidence="1">
    <location>
        <begin position="15"/>
        <end position="36"/>
    </location>
</feature>
<dbReference type="GO" id="GO:0050660">
    <property type="term" value="F:flavin adenine dinucleotide binding"/>
    <property type="evidence" value="ECO:0007669"/>
    <property type="project" value="TreeGrafter"/>
</dbReference>
<protein>
    <recommendedName>
        <fullName evidence="2">FAD/NAD(P)-binding domain-containing protein</fullName>
    </recommendedName>
</protein>
<evidence type="ECO:0000259" key="2">
    <source>
        <dbReference type="Pfam" id="PF07992"/>
    </source>
</evidence>
<evidence type="ECO:0000313" key="3">
    <source>
        <dbReference type="EMBL" id="CAI6334448.1"/>
    </source>
</evidence>
<dbReference type="OrthoDB" id="202203at2759"/>
<dbReference type="SUPFAM" id="SSF51905">
    <property type="entry name" value="FAD/NAD(P)-binding domain"/>
    <property type="match status" value="1"/>
</dbReference>
<name>A0A9W4UDL3_9PLEO</name>
<dbReference type="InterPro" id="IPR023753">
    <property type="entry name" value="FAD/NAD-binding_dom"/>
</dbReference>
<organism evidence="3 4">
    <name type="scientific">Periconia digitata</name>
    <dbReference type="NCBI Taxonomy" id="1303443"/>
    <lineage>
        <taxon>Eukaryota</taxon>
        <taxon>Fungi</taxon>
        <taxon>Dikarya</taxon>
        <taxon>Ascomycota</taxon>
        <taxon>Pezizomycotina</taxon>
        <taxon>Dothideomycetes</taxon>
        <taxon>Pleosporomycetidae</taxon>
        <taxon>Pleosporales</taxon>
        <taxon>Massarineae</taxon>
        <taxon>Periconiaceae</taxon>
        <taxon>Periconia</taxon>
    </lineage>
</organism>
<dbReference type="Pfam" id="PF07992">
    <property type="entry name" value="Pyr_redox_2"/>
    <property type="match status" value="1"/>
</dbReference>
<feature type="compositionally biased region" description="Basic and acidic residues" evidence="1">
    <location>
        <begin position="22"/>
        <end position="33"/>
    </location>
</feature>
<comment type="caution">
    <text evidence="3">The sequence shown here is derived from an EMBL/GenBank/DDBJ whole genome shotgun (WGS) entry which is preliminary data.</text>
</comment>
<dbReference type="GO" id="GO:0005737">
    <property type="term" value="C:cytoplasm"/>
    <property type="evidence" value="ECO:0007669"/>
    <property type="project" value="TreeGrafter"/>
</dbReference>
<dbReference type="PRINTS" id="PR00368">
    <property type="entry name" value="FADPNR"/>
</dbReference>
<dbReference type="AlphaFoldDB" id="A0A9W4UDL3"/>
<dbReference type="PRINTS" id="PR00469">
    <property type="entry name" value="PNDRDTASEII"/>
</dbReference>
<accession>A0A9W4UDL3</accession>
<dbReference type="PANTHER" id="PTHR43735:SF5">
    <property type="entry name" value="FAD_NAD(P)-BINDING DOMAIN-CONTAINING PROTEIN"/>
    <property type="match status" value="1"/>
</dbReference>
<dbReference type="EMBL" id="CAOQHR010000005">
    <property type="protein sequence ID" value="CAI6334448.1"/>
    <property type="molecule type" value="Genomic_DNA"/>
</dbReference>